<feature type="compositionally biased region" description="Basic and acidic residues" evidence="2">
    <location>
        <begin position="245"/>
        <end position="263"/>
    </location>
</feature>
<dbReference type="OrthoDB" id="10628329at2759"/>
<feature type="region of interest" description="Disordered" evidence="2">
    <location>
        <begin position="201"/>
        <end position="322"/>
    </location>
</feature>
<sequence>MKNVPNRRQRVKQTRDKWVLHHAEVENTLRDQIDQLTGQVKALTSKLAKEEATTSGEPVRWSGRHVMTQTDATVSSEVARLKAQLASMTSEASSKDAVISKLQTDLDKARTDLTQCNEELRQRSAEMATVVDEFQQLERELEQSEQKYRARREVDDEYAKDLEQSLGKQERHNAFLRQLLKEKENAGASIAECRERVMTHRSAECDQPAATSSTISSISGKTNDDRCADKSSYADTSGPKRTSKKTPDKNPKTGFKESNHLKTGDVPSNNNKRSSTSGKIAWHNDELRDTAAIPGKKPRTANTSSHKPRDDNSSGTDGSTPEFEGAEVLLGAVSARLVEKGGIRGLRLTNNSSKSKTIFFSYSGETRTFDITLEPNRTRVFKVKPEHQQKKEVHLVSEIGEQKALPLVWKTLPVLEENTAPMTPLRQSRRLKSAKKVASPGFVSSTEIR</sequence>
<keyword evidence="1" id="KW-0175">Coiled coil</keyword>
<organism evidence="3 4">
    <name type="scientific">Perkinsus olseni</name>
    <name type="common">Perkinsus atlanticus</name>
    <dbReference type="NCBI Taxonomy" id="32597"/>
    <lineage>
        <taxon>Eukaryota</taxon>
        <taxon>Sar</taxon>
        <taxon>Alveolata</taxon>
        <taxon>Perkinsozoa</taxon>
        <taxon>Perkinsea</taxon>
        <taxon>Perkinsida</taxon>
        <taxon>Perkinsidae</taxon>
        <taxon>Perkinsus</taxon>
    </lineage>
</organism>
<reference evidence="3 4" key="1">
    <citation type="submission" date="2020-04" db="EMBL/GenBank/DDBJ databases">
        <title>Perkinsus olseni comparative genomics.</title>
        <authorList>
            <person name="Bogema D.R."/>
        </authorList>
    </citation>
    <scope>NUCLEOTIDE SEQUENCE [LARGE SCALE GENOMIC DNA]</scope>
    <source>
        <strain evidence="3">00978-12</strain>
    </source>
</reference>
<gene>
    <name evidence="3" type="ORF">FOZ60_013756</name>
</gene>
<dbReference type="Gene3D" id="1.20.120.330">
    <property type="entry name" value="Nucleotidyltransferases domain 2"/>
    <property type="match status" value="1"/>
</dbReference>
<evidence type="ECO:0000256" key="2">
    <source>
        <dbReference type="SAM" id="MobiDB-lite"/>
    </source>
</evidence>
<accession>A0A7J6N8R9</accession>
<dbReference type="AlphaFoldDB" id="A0A7J6N8R9"/>
<evidence type="ECO:0000256" key="1">
    <source>
        <dbReference type="SAM" id="Coils"/>
    </source>
</evidence>
<dbReference type="EMBL" id="JABANP010000625">
    <property type="protein sequence ID" value="KAF4680288.1"/>
    <property type="molecule type" value="Genomic_DNA"/>
</dbReference>
<feature type="coiled-coil region" evidence="1">
    <location>
        <begin position="99"/>
        <end position="196"/>
    </location>
</feature>
<proteinExistence type="predicted"/>
<feature type="compositionally biased region" description="Polar residues" evidence="2">
    <location>
        <begin position="266"/>
        <end position="278"/>
    </location>
</feature>
<feature type="compositionally biased region" description="Low complexity" evidence="2">
    <location>
        <begin position="209"/>
        <end position="219"/>
    </location>
</feature>
<feature type="coiled-coil region" evidence="1">
    <location>
        <begin position="26"/>
        <end position="53"/>
    </location>
</feature>
<evidence type="ECO:0000313" key="4">
    <source>
        <dbReference type="Proteomes" id="UP000541610"/>
    </source>
</evidence>
<dbReference type="Proteomes" id="UP000541610">
    <property type="component" value="Unassembled WGS sequence"/>
</dbReference>
<comment type="caution">
    <text evidence="3">The sequence shown here is derived from an EMBL/GenBank/DDBJ whole genome shotgun (WGS) entry which is preliminary data.</text>
</comment>
<protein>
    <submittedName>
        <fullName evidence="3">Uncharacterized protein</fullName>
    </submittedName>
</protein>
<evidence type="ECO:0000313" key="3">
    <source>
        <dbReference type="EMBL" id="KAF4680288.1"/>
    </source>
</evidence>
<name>A0A7J6N8R9_PEROL</name>
<feature type="region of interest" description="Disordered" evidence="2">
    <location>
        <begin position="420"/>
        <end position="449"/>
    </location>
</feature>